<name>A0A1D8URI8_9PROT</name>
<dbReference type="eggNOG" id="COG3164">
    <property type="taxonomic scope" value="Bacteria"/>
</dbReference>
<organism evidence="1 2">
    <name type="scientific">Kozakia baliensis</name>
    <dbReference type="NCBI Taxonomy" id="153496"/>
    <lineage>
        <taxon>Bacteria</taxon>
        <taxon>Pseudomonadati</taxon>
        <taxon>Pseudomonadota</taxon>
        <taxon>Alphaproteobacteria</taxon>
        <taxon>Acetobacterales</taxon>
        <taxon>Acetobacteraceae</taxon>
        <taxon>Kozakia</taxon>
    </lineage>
</organism>
<accession>A0A1D8URI8</accession>
<protein>
    <recommendedName>
        <fullName evidence="3">AsmA-like C-terminal domain-containing protein</fullName>
    </recommendedName>
</protein>
<keyword evidence="2" id="KW-1185">Reference proteome</keyword>
<dbReference type="EMBL" id="CP014674">
    <property type="protein sequence ID" value="AOX16240.1"/>
    <property type="molecule type" value="Genomic_DNA"/>
</dbReference>
<evidence type="ECO:0000313" key="1">
    <source>
        <dbReference type="EMBL" id="AOX16240.1"/>
    </source>
</evidence>
<dbReference type="STRING" id="153496.A0U89_02905"/>
<dbReference type="KEGG" id="kba:A0U89_02905"/>
<dbReference type="Proteomes" id="UP000179145">
    <property type="component" value="Chromosome"/>
</dbReference>
<dbReference type="RefSeq" id="WP_070402042.1">
    <property type="nucleotide sequence ID" value="NZ_BJVW01000002.1"/>
</dbReference>
<evidence type="ECO:0008006" key="3">
    <source>
        <dbReference type="Google" id="ProtNLM"/>
    </source>
</evidence>
<reference evidence="1 2" key="1">
    <citation type="journal article" date="2016" name="Microb. Cell Fact.">
        <title>Dissection of exopolysaccharide biosynthesis in Kozakia baliensis.</title>
        <authorList>
            <person name="Brandt J.U."/>
            <person name="Jakob F."/>
            <person name="Behr J."/>
            <person name="Geissler A.J."/>
            <person name="Vogel R.F."/>
        </authorList>
    </citation>
    <scope>NUCLEOTIDE SEQUENCE [LARGE SCALE GENOMIC DNA]</scope>
    <source>
        <strain evidence="1 2">DSM 14400</strain>
    </source>
</reference>
<dbReference type="OrthoDB" id="7161641at2"/>
<sequence>MSHDPFHRASWRAFRLGALLIGSPIAVLAILATGLLLRLSQGPLEVTRIAAHWTPIGIQASETPGHPAGRLDWQRVFVAWHRGAALGLFVEAHDLRILRQDGSSTLQLDDAQMVLSIPALLTGNFHPKTITAHNGQVTLRRHANGDVDFDWPGARSRPGAPSSFSVADLRHIDISGVKATLIDAAHQQSLVLKRIDARLSRDPRFAHHLLWSGNLRAELQAQGNATTFTADGNLDPRGTRWHFHLNPIEPTALSLLVPSLARWHAPLSLDMTALIGQGRLSGVIGRRFGLALLNANGAANLGAGQILQDDAPPLSVKNGEAEITLAPTRPGQRNVELNIPRASLVLLDDKFKETRFSAGASFTLSDLFKPRRIDGSAHAEATDLNMPDLSAIWPVNIMKGARRWVTRNLTSGQGRGLAAQAVLHSDTGWKGIQPTGMHGGLHVEHATVNWLRPVVPAQDVFADLSFDNADTLRIDFLHGVQPSDDAASAPRLRIDGGTMRIFGLFERDQNSTINLKMDGGLAGFLHLLAAPRLHLLSKHPISFTNPSGRIQAEVTLSLPLKAHIRNQDMHVQAHADFQNVYLGNVVLGRAVSDGRGVLDATEKGLSVHGQGVLGGVPTTTQLEESFEAKPAHDIKERIQAVSIFNQESVERAQLGPGGLFDGKAVLTTRYLSRTDDTADIGLKLDLGDAGLVIPVWEKPRGQAAQASAHITMRQGRFVTLDGIEATGPDLSVHGSAEVSNGVVQAMLLRDFRIGRSVGDARIGMPVREGAPIHVTIHARDLDLAPLVHPELAPKHKLVFKKNPANKSALSSKTMDGGWIVDLQAGRLFYSRTNLLGGVKAHLEDIHGSLRQGDFSCVTPSVLHIGLHPRGQKRHLYAQVQDLGAFLTGAQLTDRLSGGLGTMEGTVGDATKGALPAFDGAINVGPFAFRQPPGVLTAASHLSVYGWSQASDKRFKVEHLHLPISVRNDTITIYDGRLGNEALGATLEGKIGLDDGVLRLNGTVVPFFAINAAPGRLPGIGKLFSPEKGGGLLAATFTINGKASQPELKVNPFSMFLPGVLRRLIE</sequence>
<dbReference type="AlphaFoldDB" id="A0A1D8URI8"/>
<evidence type="ECO:0000313" key="2">
    <source>
        <dbReference type="Proteomes" id="UP000179145"/>
    </source>
</evidence>
<gene>
    <name evidence="1" type="ORF">A0U89_02905</name>
</gene>
<proteinExistence type="predicted"/>